<keyword evidence="2" id="KW-1185">Reference proteome</keyword>
<dbReference type="Proteomes" id="UP001602013">
    <property type="component" value="Unassembled WGS sequence"/>
</dbReference>
<reference evidence="1 2" key="1">
    <citation type="submission" date="2024-10" db="EMBL/GenBank/DDBJ databases">
        <title>The Natural Products Discovery Center: Release of the First 8490 Sequenced Strains for Exploring Actinobacteria Biosynthetic Diversity.</title>
        <authorList>
            <person name="Kalkreuter E."/>
            <person name="Kautsar S.A."/>
            <person name="Yang D."/>
            <person name="Bader C.D."/>
            <person name="Teijaro C.N."/>
            <person name="Fluegel L."/>
            <person name="Davis C.M."/>
            <person name="Simpson J.R."/>
            <person name="Lauterbach L."/>
            <person name="Steele A.D."/>
            <person name="Gui C."/>
            <person name="Meng S."/>
            <person name="Li G."/>
            <person name="Viehrig K."/>
            <person name="Ye F."/>
            <person name="Su P."/>
            <person name="Kiefer A.F."/>
            <person name="Nichols A."/>
            <person name="Cepeda A.J."/>
            <person name="Yan W."/>
            <person name="Fan B."/>
            <person name="Jiang Y."/>
            <person name="Adhikari A."/>
            <person name="Zheng C.-J."/>
            <person name="Schuster L."/>
            <person name="Cowan T.M."/>
            <person name="Smanski M.J."/>
            <person name="Chevrette M.G."/>
            <person name="De Carvalho L.P.S."/>
            <person name="Shen B."/>
        </authorList>
    </citation>
    <scope>NUCLEOTIDE SEQUENCE [LARGE SCALE GENOMIC DNA]</scope>
    <source>
        <strain evidence="1 2">NPDC002173</strain>
    </source>
</reference>
<dbReference type="EMBL" id="JBIASD010000009">
    <property type="protein sequence ID" value="MFF3667203.1"/>
    <property type="molecule type" value="Genomic_DNA"/>
</dbReference>
<evidence type="ECO:0000313" key="2">
    <source>
        <dbReference type="Proteomes" id="UP001602013"/>
    </source>
</evidence>
<evidence type="ECO:0000313" key="1">
    <source>
        <dbReference type="EMBL" id="MFF3667203.1"/>
    </source>
</evidence>
<evidence type="ECO:0008006" key="3">
    <source>
        <dbReference type="Google" id="ProtNLM"/>
    </source>
</evidence>
<protein>
    <recommendedName>
        <fullName evidence="3">MarR family transcriptional regulator</fullName>
    </recommendedName>
</protein>
<dbReference type="RefSeq" id="WP_387412080.1">
    <property type="nucleotide sequence ID" value="NZ_JBIASD010000009.1"/>
</dbReference>
<name>A0ABW6SQL6_9ACTN</name>
<gene>
    <name evidence="1" type="ORF">ACFYXI_16515</name>
</gene>
<proteinExistence type="predicted"/>
<organism evidence="1 2">
    <name type="scientific">Microtetraspora malaysiensis</name>
    <dbReference type="NCBI Taxonomy" id="161358"/>
    <lineage>
        <taxon>Bacteria</taxon>
        <taxon>Bacillati</taxon>
        <taxon>Actinomycetota</taxon>
        <taxon>Actinomycetes</taxon>
        <taxon>Streptosporangiales</taxon>
        <taxon>Streptosporangiaceae</taxon>
        <taxon>Microtetraspora</taxon>
    </lineage>
</organism>
<sequence>MSKTKPREPDPGTWLLNKIDIREQGLTCQIEQTQAQIDALTTRLRELHEATEHLRITRKTLLSPADEPEAEITYAPSTPELPDHPAYRHILHSFADLGRPLRARDLCQALDLPIVKKNTENIRSKLKRLVSQGILVETEPRLFAQPHP</sequence>
<accession>A0ABW6SQL6</accession>
<comment type="caution">
    <text evidence="1">The sequence shown here is derived from an EMBL/GenBank/DDBJ whole genome shotgun (WGS) entry which is preliminary data.</text>
</comment>